<dbReference type="Gene3D" id="3.40.30.10">
    <property type="entry name" value="Glutaredoxin"/>
    <property type="match status" value="1"/>
</dbReference>
<keyword evidence="4" id="KW-1185">Reference proteome</keyword>
<dbReference type="PROSITE" id="PS51352">
    <property type="entry name" value="THIOREDOXIN_2"/>
    <property type="match status" value="1"/>
</dbReference>
<dbReference type="Proteomes" id="UP001240171">
    <property type="component" value="Unassembled WGS sequence"/>
</dbReference>
<dbReference type="InterPro" id="IPR000866">
    <property type="entry name" value="AhpC/TSA"/>
</dbReference>
<protein>
    <submittedName>
        <fullName evidence="3">TlpA disulfide reductase family protein</fullName>
    </submittedName>
</protein>
<dbReference type="EMBL" id="JAUQTB010000002">
    <property type="protein sequence ID" value="MDO7906001.1"/>
    <property type="molecule type" value="Genomic_DNA"/>
</dbReference>
<comment type="caution">
    <text evidence="3">The sequence shown here is derived from an EMBL/GenBank/DDBJ whole genome shotgun (WGS) entry which is preliminary data.</text>
</comment>
<proteinExistence type="predicted"/>
<dbReference type="Pfam" id="PF00578">
    <property type="entry name" value="AhpC-TSA"/>
    <property type="match status" value="1"/>
</dbReference>
<reference evidence="3 4" key="1">
    <citation type="submission" date="2023-07" db="EMBL/GenBank/DDBJ databases">
        <title>Paenibacillus sp. JX-17 nov. isolated from soil.</title>
        <authorList>
            <person name="Wan Y."/>
            <person name="Liu B."/>
        </authorList>
    </citation>
    <scope>NUCLEOTIDE SEQUENCE [LARGE SCALE GENOMIC DNA]</scope>
    <source>
        <strain evidence="3 4">JX-17</strain>
    </source>
</reference>
<evidence type="ECO:0000256" key="1">
    <source>
        <dbReference type="ARBA" id="ARBA00023157"/>
    </source>
</evidence>
<gene>
    <name evidence="3" type="ORF">Q5741_06155</name>
</gene>
<dbReference type="PANTHER" id="PTHR42852">
    <property type="entry name" value="THIOL:DISULFIDE INTERCHANGE PROTEIN DSBE"/>
    <property type="match status" value="1"/>
</dbReference>
<keyword evidence="1" id="KW-1015">Disulfide bond</keyword>
<dbReference type="PANTHER" id="PTHR42852:SF13">
    <property type="entry name" value="PROTEIN DIPZ"/>
    <property type="match status" value="1"/>
</dbReference>
<dbReference type="RefSeq" id="WP_305023186.1">
    <property type="nucleotide sequence ID" value="NZ_JAUQTB010000002.1"/>
</dbReference>
<evidence type="ECO:0000259" key="2">
    <source>
        <dbReference type="PROSITE" id="PS51352"/>
    </source>
</evidence>
<organism evidence="3 4">
    <name type="scientific">Paenibacillus lacisoli</name>
    <dbReference type="NCBI Taxonomy" id="3064525"/>
    <lineage>
        <taxon>Bacteria</taxon>
        <taxon>Bacillati</taxon>
        <taxon>Bacillota</taxon>
        <taxon>Bacilli</taxon>
        <taxon>Bacillales</taxon>
        <taxon>Paenibacillaceae</taxon>
        <taxon>Paenibacillus</taxon>
    </lineage>
</organism>
<evidence type="ECO:0000313" key="4">
    <source>
        <dbReference type="Proteomes" id="UP001240171"/>
    </source>
</evidence>
<dbReference type="InterPro" id="IPR017937">
    <property type="entry name" value="Thioredoxin_CS"/>
</dbReference>
<dbReference type="PROSITE" id="PS00194">
    <property type="entry name" value="THIOREDOXIN_1"/>
    <property type="match status" value="1"/>
</dbReference>
<feature type="domain" description="Thioredoxin" evidence="2">
    <location>
        <begin position="50"/>
        <end position="189"/>
    </location>
</feature>
<sequence length="210" mass="22923">MSVCKHDEPKGFKQLLGKVLRTTALLSCALMFTAEVSAAAADVPALQNAMGEGLPAPSFTLKGLDSKPYSVGGRRDKPLIINFWASWCGPCRQEAPLLQKLAKTYHNQLDVYAVNVTQYDQIQDAADFTRSFGYTMPVLLDTKGDVFGQYQGAAFPTTILVDRNGIVVSVMIGSVSEARLMSKLTPLIEEPEKAEHNNPLTWLDLAGEDD</sequence>
<dbReference type="InterPro" id="IPR050553">
    <property type="entry name" value="Thioredoxin_ResA/DsbE_sf"/>
</dbReference>
<accession>A0ABT9C9T8</accession>
<evidence type="ECO:0000313" key="3">
    <source>
        <dbReference type="EMBL" id="MDO7906001.1"/>
    </source>
</evidence>
<dbReference type="InterPro" id="IPR036249">
    <property type="entry name" value="Thioredoxin-like_sf"/>
</dbReference>
<dbReference type="SUPFAM" id="SSF52833">
    <property type="entry name" value="Thioredoxin-like"/>
    <property type="match status" value="1"/>
</dbReference>
<name>A0ABT9C9T8_9BACL</name>
<dbReference type="CDD" id="cd02966">
    <property type="entry name" value="TlpA_like_family"/>
    <property type="match status" value="1"/>
</dbReference>
<dbReference type="InterPro" id="IPR013766">
    <property type="entry name" value="Thioredoxin_domain"/>
</dbReference>